<evidence type="ECO:0000259" key="3">
    <source>
        <dbReference type="Pfam" id="PF01757"/>
    </source>
</evidence>
<keyword evidence="2" id="KW-0812">Transmembrane</keyword>
<evidence type="ECO:0000313" key="5">
    <source>
        <dbReference type="Proteomes" id="UP001209570"/>
    </source>
</evidence>
<feature type="compositionally biased region" description="Basic residues" evidence="1">
    <location>
        <begin position="91"/>
        <end position="104"/>
    </location>
</feature>
<organism evidence="4 5">
    <name type="scientific">Pythium insidiosum</name>
    <name type="common">Pythiosis disease agent</name>
    <dbReference type="NCBI Taxonomy" id="114742"/>
    <lineage>
        <taxon>Eukaryota</taxon>
        <taxon>Sar</taxon>
        <taxon>Stramenopiles</taxon>
        <taxon>Oomycota</taxon>
        <taxon>Peronosporomycetes</taxon>
        <taxon>Pythiales</taxon>
        <taxon>Pythiaceae</taxon>
        <taxon>Pythium</taxon>
    </lineage>
</organism>
<feature type="region of interest" description="Disordered" evidence="1">
    <location>
        <begin position="72"/>
        <end position="126"/>
    </location>
</feature>
<proteinExistence type="predicted"/>
<feature type="transmembrane region" description="Helical" evidence="2">
    <location>
        <begin position="255"/>
        <end position="276"/>
    </location>
</feature>
<evidence type="ECO:0000256" key="2">
    <source>
        <dbReference type="SAM" id="Phobius"/>
    </source>
</evidence>
<protein>
    <recommendedName>
        <fullName evidence="3">Acyltransferase 3 domain-containing protein</fullName>
    </recommendedName>
</protein>
<keyword evidence="5" id="KW-1185">Reference proteome</keyword>
<feature type="domain" description="Acyltransferase 3" evidence="3">
    <location>
        <begin position="130"/>
        <end position="432"/>
    </location>
</feature>
<feature type="transmembrane region" description="Helical" evidence="2">
    <location>
        <begin position="312"/>
        <end position="329"/>
    </location>
</feature>
<comment type="caution">
    <text evidence="4">The sequence shown here is derived from an EMBL/GenBank/DDBJ whole genome shotgun (WGS) entry which is preliminary data.</text>
</comment>
<feature type="compositionally biased region" description="Polar residues" evidence="1">
    <location>
        <begin position="105"/>
        <end position="116"/>
    </location>
</feature>
<feature type="transmembrane region" description="Helical" evidence="2">
    <location>
        <begin position="350"/>
        <end position="371"/>
    </location>
</feature>
<feature type="transmembrane region" description="Helical" evidence="2">
    <location>
        <begin position="412"/>
        <end position="433"/>
    </location>
</feature>
<evidence type="ECO:0000313" key="4">
    <source>
        <dbReference type="EMBL" id="KAJ0408946.1"/>
    </source>
</evidence>
<feature type="transmembrane region" description="Helical" evidence="2">
    <location>
        <begin position="205"/>
        <end position="223"/>
    </location>
</feature>
<feature type="transmembrane region" description="Helical" evidence="2">
    <location>
        <begin position="283"/>
        <end position="300"/>
    </location>
</feature>
<sequence>MRPQAMTKCVRRECRQQKGGAAPALRHWASAIESTSDLHAIQRRKLWPTAEDAIDVDEDTTHLLKIDATRPEEQLSGLGSRADATATFSKSKPHASARPHRKNRTSNAGDTTTSARDGQAEPGNTRPKVLFLDGLRGLAAMLVVTQHAGIMGDRNLGACAVDTFFVLSAFLLTMLFERQVQQLLSRQASSRSWLIALTDYMVKRFLRVYPLFVIVALVLWHMSVPQRVKLFKVKRAESYNLFKVLTFDEWFRPHVFWTLPLEITYYFLLPMLVVGMVRLRHRWWLPVGPLYVWIIYRGLYTYRTSHQSFGPHFPTFVAGSLAAIIYARAKDYIEHHRFEWQLPHQVALRCVEYATLGTLLSVAFNGLLFTWVHPSPAPKGGGFQFVSVHVTIVILCEMLLPGPVSRFLEWGVLRYAGKISYSIYLLHSFVVYSDFISKQSYYDRFFAIAGTIGVLCTATFYLVEYPSQLLAMKIGQRLKQIESGGTMATEPPRLPTDTTSRYTP</sequence>
<dbReference type="PANTHER" id="PTHR23028:SF53">
    <property type="entry name" value="ACYL_TRANSF_3 DOMAIN-CONTAINING PROTEIN"/>
    <property type="match status" value="1"/>
</dbReference>
<dbReference type="GO" id="GO:0016747">
    <property type="term" value="F:acyltransferase activity, transferring groups other than amino-acyl groups"/>
    <property type="evidence" value="ECO:0007669"/>
    <property type="project" value="InterPro"/>
</dbReference>
<dbReference type="Proteomes" id="UP001209570">
    <property type="component" value="Unassembled WGS sequence"/>
</dbReference>
<feature type="transmembrane region" description="Helical" evidence="2">
    <location>
        <begin position="445"/>
        <end position="463"/>
    </location>
</feature>
<dbReference type="InterPro" id="IPR002656">
    <property type="entry name" value="Acyl_transf_3_dom"/>
</dbReference>
<accession>A0AAD5QAF3</accession>
<name>A0AAD5QAF3_PYTIN</name>
<dbReference type="PANTHER" id="PTHR23028">
    <property type="entry name" value="ACETYLTRANSFERASE"/>
    <property type="match status" value="1"/>
</dbReference>
<gene>
    <name evidence="4" type="ORF">P43SY_002825</name>
</gene>
<dbReference type="InterPro" id="IPR050879">
    <property type="entry name" value="Acyltransferase_3"/>
</dbReference>
<feature type="region of interest" description="Disordered" evidence="1">
    <location>
        <begin position="485"/>
        <end position="504"/>
    </location>
</feature>
<evidence type="ECO:0000256" key="1">
    <source>
        <dbReference type="SAM" id="MobiDB-lite"/>
    </source>
</evidence>
<feature type="transmembrane region" description="Helical" evidence="2">
    <location>
        <begin position="383"/>
        <end position="400"/>
    </location>
</feature>
<reference evidence="4" key="1">
    <citation type="submission" date="2021-12" db="EMBL/GenBank/DDBJ databases">
        <title>Prjna785345.</title>
        <authorList>
            <person name="Rujirawat T."/>
            <person name="Krajaejun T."/>
        </authorList>
    </citation>
    <scope>NUCLEOTIDE SEQUENCE</scope>
    <source>
        <strain evidence="4">Pi057C3</strain>
    </source>
</reference>
<dbReference type="GO" id="GO:0000271">
    <property type="term" value="P:polysaccharide biosynthetic process"/>
    <property type="evidence" value="ECO:0007669"/>
    <property type="project" value="TreeGrafter"/>
</dbReference>
<dbReference type="AlphaFoldDB" id="A0AAD5QAF3"/>
<keyword evidence="2" id="KW-0472">Membrane</keyword>
<dbReference type="EMBL" id="JAKCXM010000007">
    <property type="protein sequence ID" value="KAJ0408946.1"/>
    <property type="molecule type" value="Genomic_DNA"/>
</dbReference>
<dbReference type="Pfam" id="PF01757">
    <property type="entry name" value="Acyl_transf_3"/>
    <property type="match status" value="1"/>
</dbReference>
<keyword evidence="2" id="KW-1133">Transmembrane helix</keyword>
<dbReference type="GO" id="GO:0016020">
    <property type="term" value="C:membrane"/>
    <property type="evidence" value="ECO:0007669"/>
    <property type="project" value="TreeGrafter"/>
</dbReference>